<dbReference type="SUPFAM" id="SSF55781">
    <property type="entry name" value="GAF domain-like"/>
    <property type="match status" value="1"/>
</dbReference>
<feature type="domain" description="IclR-ED" evidence="1">
    <location>
        <begin position="1"/>
        <end position="120"/>
    </location>
</feature>
<reference evidence="2" key="1">
    <citation type="submission" date="2024-07" db="EMBL/GenBank/DDBJ databases">
        <authorList>
            <person name="Yu S.T."/>
        </authorList>
    </citation>
    <scope>NUCLEOTIDE SEQUENCE</scope>
    <source>
        <strain evidence="2">R39</strain>
    </source>
</reference>
<evidence type="ECO:0000313" key="2">
    <source>
        <dbReference type="EMBL" id="XDQ48032.1"/>
    </source>
</evidence>
<evidence type="ECO:0000259" key="1">
    <source>
        <dbReference type="PROSITE" id="PS51078"/>
    </source>
</evidence>
<proteinExistence type="predicted"/>
<dbReference type="Pfam" id="PF01614">
    <property type="entry name" value="IclR_C"/>
    <property type="match status" value="1"/>
</dbReference>
<dbReference type="InterPro" id="IPR014757">
    <property type="entry name" value="Tscrpt_reg_IclR_C"/>
</dbReference>
<dbReference type="InterPro" id="IPR029016">
    <property type="entry name" value="GAF-like_dom_sf"/>
</dbReference>
<dbReference type="EMBL" id="CP163441">
    <property type="protein sequence ID" value="XDQ48032.1"/>
    <property type="molecule type" value="Genomic_DNA"/>
</dbReference>
<organism evidence="2">
    <name type="scientific">Streptomyces sp. R39</name>
    <dbReference type="NCBI Taxonomy" id="3238631"/>
    <lineage>
        <taxon>Bacteria</taxon>
        <taxon>Bacillati</taxon>
        <taxon>Actinomycetota</taxon>
        <taxon>Actinomycetes</taxon>
        <taxon>Kitasatosporales</taxon>
        <taxon>Streptomycetaceae</taxon>
        <taxon>Streptomyces</taxon>
    </lineage>
</organism>
<dbReference type="AlphaFoldDB" id="A0AB39QZM0"/>
<protein>
    <submittedName>
        <fullName evidence="2">IclR family transcriptional regulator C-terminal domain-containing protein</fullName>
    </submittedName>
</protein>
<name>A0AB39QZM0_9ACTN</name>
<dbReference type="RefSeq" id="WP_369226864.1">
    <property type="nucleotide sequence ID" value="NZ_CP163441.1"/>
</dbReference>
<dbReference type="PROSITE" id="PS51078">
    <property type="entry name" value="ICLR_ED"/>
    <property type="match status" value="1"/>
</dbReference>
<dbReference type="Gene3D" id="3.30.450.40">
    <property type="match status" value="1"/>
</dbReference>
<sequence>MTVSALRGSPRSAAWICSYTWVAAAVAVRARFPARATAVGRAMPARRTETARAEAYVLLDGDPEDGVTTLAAPVRDQSGRAVAGVSLAMHSGRRSAVAVRRDLLPHLPAAVARIEADPRITDPAPDAPLGSATHR</sequence>
<gene>
    <name evidence="2" type="ORF">AB5J52_40405</name>
</gene>
<accession>A0AB39QZM0</accession>